<comment type="function">
    <text evidence="11">Allosteric enzyme that catalyzes the rate-limiting step in glycogen catabolism, the phosphorolytic cleavage of glycogen to produce glucose-1-phosphate, and plays a central role in maintaining cellular and organismal glucose homeostasis.</text>
</comment>
<sequence>MKTPAETKAKPKKTVKAKSIAIPKLGPIQQALKNHLIFSSFKTSEAATPRDWYDAASYSVRDHVVERWVQTAESYYRDDPKRVYYLSLEFLIGRMLSNAALNLGINEELKDGMAALGRDLENAVEFETDAALGNGGLGRLAACFLDSMATMDIPAAGYGIRYEYGMFRQSIENGQQVENPDNWLRYGNIWEFQRPEATYNIKFHGHVVKYPNDQGEEVQHWVDAEHVIAMAYDVPVPGYGTDTVNNLRLWSAKAAREFDLRHFNDGNYEKAVEERNATENISKVLYPNDTSVLGKELRLKQQYFFVSASIQDILRRFLSTHEIKTQDDWKILPEKIAIQLNDTHPSVGVAEMMYQLVDVHQLPWAFAWELVVKIFAYTNHTLMPEALETWTVDLFGRLLPRHLEIIYQINHEFLHMVNHHFPGDAELLRRVSIIDEDHGRRVRMAHLAVVGSHTVNGVAALHSELLKSTLFADFDRIFPGKLTNVTNGITPRRWLNQANPGLTALIEAAIGSGFKKDLTQIKKITPLADDPDFRKAFAQVKLANKQRLAAKIEAKTGVKLNVHSLFDVQIKRIHEYKRQLLNVLHVITLYNRIRRGDKDITPRTIIFGGKAAPGYWMAKHIIRLINDVATIVNEDIAVGDKLKVVFYPNYEVSAAEILFPGSDLSEQISTAGTEASGTGNMKMALNGALTIGTLDGANVEIKEEVGDENIFIFGLTTPQVAEVKASGYQPRDYYNSNPELKHVLDMIADGYFSIDEPGRYKVIVDNLLNNDQYLLLADYASYIEAQERVGKLYQKPDDWTRMAILNVANMAKFSSDRAIADYAKEIWHVTPQAKTKTKAKAKK</sequence>
<feature type="modified residue" description="N6-(pyridoxal phosphate)lysine" evidence="10">
    <location>
        <position position="682"/>
    </location>
</feature>
<gene>
    <name evidence="12" type="ORF">C3Y98_09290</name>
</gene>
<keyword evidence="8 11" id="KW-0119">Carbohydrate metabolism</keyword>
<dbReference type="NCBIfam" id="TIGR02093">
    <property type="entry name" value="P_ylase"/>
    <property type="match status" value="1"/>
</dbReference>
<evidence type="ECO:0000256" key="1">
    <source>
        <dbReference type="ARBA" id="ARBA00001275"/>
    </source>
</evidence>
<evidence type="ECO:0000256" key="5">
    <source>
        <dbReference type="ARBA" id="ARBA00022676"/>
    </source>
</evidence>
<evidence type="ECO:0000256" key="6">
    <source>
        <dbReference type="ARBA" id="ARBA00022679"/>
    </source>
</evidence>
<comment type="function">
    <text evidence="9">Phosphorylase is an important allosteric enzyme in carbohydrate metabolism. Enzymes from different sources differ in their regulatory mechanisms and in their natural substrates. However, all known phosphorylases share catalytic and structural properties.</text>
</comment>
<keyword evidence="6 11" id="KW-0808">Transferase</keyword>
<evidence type="ECO:0000256" key="3">
    <source>
        <dbReference type="ARBA" id="ARBA00006047"/>
    </source>
</evidence>
<dbReference type="InterPro" id="IPR000811">
    <property type="entry name" value="Glyco_trans_35"/>
</dbReference>
<evidence type="ECO:0000256" key="11">
    <source>
        <dbReference type="RuleBase" id="RU000587"/>
    </source>
</evidence>
<dbReference type="RefSeq" id="WP_135278313.1">
    <property type="nucleotide sequence ID" value="NZ_PQVH01000012.1"/>
</dbReference>
<dbReference type="SUPFAM" id="SSF53756">
    <property type="entry name" value="UDP-Glycosyltransferase/glycogen phosphorylase"/>
    <property type="match status" value="1"/>
</dbReference>
<dbReference type="PROSITE" id="PS00102">
    <property type="entry name" value="PHOSPHORYLASE"/>
    <property type="match status" value="1"/>
</dbReference>
<organism evidence="12 13">
    <name type="scientific">Methylotenera oryzisoli</name>
    <dbReference type="NCBI Taxonomy" id="2080758"/>
    <lineage>
        <taxon>Bacteria</taxon>
        <taxon>Pseudomonadati</taxon>
        <taxon>Pseudomonadota</taxon>
        <taxon>Betaproteobacteria</taxon>
        <taxon>Nitrosomonadales</taxon>
        <taxon>Methylophilaceae</taxon>
        <taxon>Methylotenera</taxon>
    </lineage>
</organism>
<name>A0A4Y9VQF8_9PROT</name>
<dbReference type="PANTHER" id="PTHR11468">
    <property type="entry name" value="GLYCOGEN PHOSPHORYLASE"/>
    <property type="match status" value="1"/>
</dbReference>
<dbReference type="Pfam" id="PF00343">
    <property type="entry name" value="Phosphorylase"/>
    <property type="match status" value="1"/>
</dbReference>
<evidence type="ECO:0000256" key="8">
    <source>
        <dbReference type="ARBA" id="ARBA00023277"/>
    </source>
</evidence>
<comment type="similarity">
    <text evidence="3 11">Belongs to the glycogen phosphorylase family.</text>
</comment>
<dbReference type="EC" id="2.4.1.1" evidence="11"/>
<evidence type="ECO:0000256" key="7">
    <source>
        <dbReference type="ARBA" id="ARBA00022898"/>
    </source>
</evidence>
<dbReference type="GO" id="GO:0008184">
    <property type="term" value="F:glycogen phosphorylase activity"/>
    <property type="evidence" value="ECO:0007669"/>
    <property type="project" value="InterPro"/>
</dbReference>
<evidence type="ECO:0000256" key="10">
    <source>
        <dbReference type="PIRSR" id="PIRSR000460-1"/>
    </source>
</evidence>
<keyword evidence="4" id="KW-0321">Glycogen metabolism</keyword>
<dbReference type="Proteomes" id="UP000297706">
    <property type="component" value="Unassembled WGS sequence"/>
</dbReference>
<evidence type="ECO:0000256" key="4">
    <source>
        <dbReference type="ARBA" id="ARBA00022600"/>
    </source>
</evidence>
<comment type="cofactor">
    <cofactor evidence="2 11">
        <name>pyridoxal 5'-phosphate</name>
        <dbReference type="ChEBI" id="CHEBI:597326"/>
    </cofactor>
</comment>
<keyword evidence="13" id="KW-1185">Reference proteome</keyword>
<dbReference type="GO" id="GO:0005737">
    <property type="term" value="C:cytoplasm"/>
    <property type="evidence" value="ECO:0007669"/>
    <property type="project" value="TreeGrafter"/>
</dbReference>
<evidence type="ECO:0000256" key="9">
    <source>
        <dbReference type="ARBA" id="ARBA00025174"/>
    </source>
</evidence>
<dbReference type="AlphaFoldDB" id="A0A4Y9VQF8"/>
<dbReference type="GO" id="GO:0030170">
    <property type="term" value="F:pyridoxal phosphate binding"/>
    <property type="evidence" value="ECO:0007669"/>
    <property type="project" value="InterPro"/>
</dbReference>
<accession>A0A4Y9VQF8</accession>
<dbReference type="Gene3D" id="3.40.50.2000">
    <property type="entry name" value="Glycogen Phosphorylase B"/>
    <property type="match status" value="2"/>
</dbReference>
<dbReference type="CDD" id="cd04300">
    <property type="entry name" value="GT35_Glycogen_Phosphorylase"/>
    <property type="match status" value="1"/>
</dbReference>
<dbReference type="FunFam" id="3.40.50.2000:FF:000002">
    <property type="entry name" value="Alpha-1,4 glucan phosphorylase"/>
    <property type="match status" value="1"/>
</dbReference>
<dbReference type="FunFam" id="3.40.50.2000:FF:000005">
    <property type="entry name" value="Alpha-1,4 glucan phosphorylase"/>
    <property type="match status" value="1"/>
</dbReference>
<comment type="catalytic activity">
    <reaction evidence="1 11">
        <text>[(1-&gt;4)-alpha-D-glucosyl](n) + phosphate = [(1-&gt;4)-alpha-D-glucosyl](n-1) + alpha-D-glucose 1-phosphate</text>
        <dbReference type="Rhea" id="RHEA:41732"/>
        <dbReference type="Rhea" id="RHEA-COMP:9584"/>
        <dbReference type="Rhea" id="RHEA-COMP:9586"/>
        <dbReference type="ChEBI" id="CHEBI:15444"/>
        <dbReference type="ChEBI" id="CHEBI:43474"/>
        <dbReference type="ChEBI" id="CHEBI:58601"/>
        <dbReference type="EC" id="2.4.1.1"/>
    </reaction>
</comment>
<dbReference type="EMBL" id="PQVH01000012">
    <property type="protein sequence ID" value="TFW70508.1"/>
    <property type="molecule type" value="Genomic_DNA"/>
</dbReference>
<dbReference type="GO" id="GO:0005980">
    <property type="term" value="P:glycogen catabolic process"/>
    <property type="evidence" value="ECO:0007669"/>
    <property type="project" value="TreeGrafter"/>
</dbReference>
<evidence type="ECO:0000256" key="2">
    <source>
        <dbReference type="ARBA" id="ARBA00001933"/>
    </source>
</evidence>
<dbReference type="InterPro" id="IPR035090">
    <property type="entry name" value="Pyridoxal_P_attach_site"/>
</dbReference>
<dbReference type="PANTHER" id="PTHR11468:SF3">
    <property type="entry name" value="GLYCOGEN PHOSPHORYLASE, LIVER FORM"/>
    <property type="match status" value="1"/>
</dbReference>
<protein>
    <recommendedName>
        <fullName evidence="11">Alpha-1,4 glucan phosphorylase</fullName>
        <ecNumber evidence="11">2.4.1.1</ecNumber>
    </recommendedName>
</protein>
<keyword evidence="7 10" id="KW-0663">Pyridoxal phosphate</keyword>
<comment type="caution">
    <text evidence="12">The sequence shown here is derived from an EMBL/GenBank/DDBJ whole genome shotgun (WGS) entry which is preliminary data.</text>
</comment>
<keyword evidence="5 11" id="KW-0328">Glycosyltransferase</keyword>
<reference evidence="12 13" key="1">
    <citation type="submission" date="2018-02" db="EMBL/GenBank/DDBJ databases">
        <title>A novel lanthanide dependent methylotroph, Methylotenera sp. La3113.</title>
        <authorList>
            <person name="Lv H."/>
            <person name="Tani A."/>
        </authorList>
    </citation>
    <scope>NUCLEOTIDE SEQUENCE [LARGE SCALE GENOMIC DNA]</scope>
    <source>
        <strain evidence="12 13">La3113</strain>
    </source>
</reference>
<evidence type="ECO:0000313" key="13">
    <source>
        <dbReference type="Proteomes" id="UP000297706"/>
    </source>
</evidence>
<dbReference type="PIRSF" id="PIRSF000460">
    <property type="entry name" value="Pprylas_GlgP"/>
    <property type="match status" value="1"/>
</dbReference>
<dbReference type="OrthoDB" id="7229284at2"/>
<dbReference type="InterPro" id="IPR011833">
    <property type="entry name" value="Glycg_phsphrylas"/>
</dbReference>
<evidence type="ECO:0000313" key="12">
    <source>
        <dbReference type="EMBL" id="TFW70508.1"/>
    </source>
</evidence>
<proteinExistence type="inferred from homology"/>